<dbReference type="EMBL" id="AWVH01000002">
    <property type="protein sequence ID" value="ERJ94582.1"/>
    <property type="molecule type" value="Genomic_DNA"/>
</dbReference>
<dbReference type="SUPFAM" id="SSF51556">
    <property type="entry name" value="Metallo-dependent hydrolases"/>
    <property type="match status" value="1"/>
</dbReference>
<evidence type="ECO:0000256" key="1">
    <source>
        <dbReference type="ARBA" id="ARBA00009275"/>
    </source>
</evidence>
<accession>A0ABN0P206</accession>
<evidence type="ECO:0000256" key="2">
    <source>
        <dbReference type="ARBA" id="ARBA00022801"/>
    </source>
</evidence>
<proteinExistence type="inferred from homology"/>
<dbReference type="InterPro" id="IPR001130">
    <property type="entry name" value="TatD-like"/>
</dbReference>
<dbReference type="InterPro" id="IPR032466">
    <property type="entry name" value="Metal_Hydrolase"/>
</dbReference>
<dbReference type="PIRSF" id="PIRSF005902">
    <property type="entry name" value="DNase_TatD"/>
    <property type="match status" value="1"/>
</dbReference>
<name>A0ABN0P206_TRELE</name>
<dbReference type="PROSITE" id="PS01090">
    <property type="entry name" value="TATD_2"/>
    <property type="match status" value="1"/>
</dbReference>
<keyword evidence="2 3" id="KW-0378">Hydrolase</keyword>
<evidence type="ECO:0000313" key="4">
    <source>
        <dbReference type="Proteomes" id="UP000016649"/>
    </source>
</evidence>
<dbReference type="CDD" id="cd01310">
    <property type="entry name" value="TatD_DNAse"/>
    <property type="match status" value="1"/>
</dbReference>
<dbReference type="GO" id="GO:0016787">
    <property type="term" value="F:hydrolase activity"/>
    <property type="evidence" value="ECO:0007669"/>
    <property type="project" value="UniProtKB-KW"/>
</dbReference>
<comment type="caution">
    <text evidence="3">The sequence shown here is derived from an EMBL/GenBank/DDBJ whole genome shotgun (WGS) entry which is preliminary data.</text>
</comment>
<sequence>MFTDTHCHITYLEERGIDTARVLRSLALKGTPFVLDAGIKAGDLTERIAYVNKTAAAADALGDDAEDDSAGGKNAFSGGANVCADSGVPSGSQSMPGAVHGAIDDVHSLRQSIDALFRFAAGIWPDRQAVSARVEQLDLLERQFGSCTDGRVCALGECGLDHYWEPDTIDYAGEAELFEMQLALACKLNLPVIVHSRCAFEATLSCIQNFPQACGVIHCYSYGINEARAFLDAGWYISFSGSVTYAKKAALKDIEDLIRFVPENRLLVETDSPYLAPVPLRGKPNTPLFIEHTYRFIAEKRNASVQSLADTVFKNARALFG</sequence>
<reference evidence="3 4" key="1">
    <citation type="submission" date="2013-08" db="EMBL/GenBank/DDBJ databases">
        <authorList>
            <person name="Weinstock G."/>
            <person name="Sodergren E."/>
            <person name="Wylie T."/>
            <person name="Fulton L."/>
            <person name="Fulton R."/>
            <person name="Fronick C."/>
            <person name="O'Laughlin M."/>
            <person name="Godfrey J."/>
            <person name="Miner T."/>
            <person name="Herter B."/>
            <person name="Appelbaum E."/>
            <person name="Cordes M."/>
            <person name="Lek S."/>
            <person name="Wollam A."/>
            <person name="Pepin K.H."/>
            <person name="Palsikar V.B."/>
            <person name="Mitreva M."/>
            <person name="Wilson R.K."/>
        </authorList>
    </citation>
    <scope>NUCLEOTIDE SEQUENCE [LARGE SCALE GENOMIC DNA]</scope>
    <source>
        <strain evidence="3 4">ATCC 700332</strain>
    </source>
</reference>
<dbReference type="Proteomes" id="UP000016649">
    <property type="component" value="Unassembled WGS sequence"/>
</dbReference>
<dbReference type="Gene3D" id="3.20.20.140">
    <property type="entry name" value="Metal-dependent hydrolases"/>
    <property type="match status" value="1"/>
</dbReference>
<organism evidence="3 4">
    <name type="scientific">Treponema lecithinolyticum ATCC 700332</name>
    <dbReference type="NCBI Taxonomy" id="1321815"/>
    <lineage>
        <taxon>Bacteria</taxon>
        <taxon>Pseudomonadati</taxon>
        <taxon>Spirochaetota</taxon>
        <taxon>Spirochaetia</taxon>
        <taxon>Spirochaetales</taxon>
        <taxon>Treponemataceae</taxon>
        <taxon>Treponema</taxon>
    </lineage>
</organism>
<dbReference type="PROSITE" id="PS01091">
    <property type="entry name" value="TATD_3"/>
    <property type="match status" value="1"/>
</dbReference>
<keyword evidence="4" id="KW-1185">Reference proteome</keyword>
<dbReference type="PANTHER" id="PTHR46124">
    <property type="entry name" value="D-AMINOACYL-TRNA DEACYLASE"/>
    <property type="match status" value="1"/>
</dbReference>
<dbReference type="InterPro" id="IPR018228">
    <property type="entry name" value="DNase_TatD-rel_CS"/>
</dbReference>
<evidence type="ECO:0000313" key="3">
    <source>
        <dbReference type="EMBL" id="ERJ94582.1"/>
    </source>
</evidence>
<dbReference type="RefSeq" id="WP_021686088.1">
    <property type="nucleotide sequence ID" value="NZ_KI260552.1"/>
</dbReference>
<dbReference type="PANTHER" id="PTHR46124:SF2">
    <property type="entry name" value="D-AMINOACYL-TRNA DEACYLASE"/>
    <property type="match status" value="1"/>
</dbReference>
<comment type="similarity">
    <text evidence="1">Belongs to the metallo-dependent hydrolases superfamily. TatD-type hydrolase family.</text>
</comment>
<dbReference type="Pfam" id="PF01026">
    <property type="entry name" value="TatD_DNase"/>
    <property type="match status" value="1"/>
</dbReference>
<gene>
    <name evidence="3" type="ORF">HMPREF9193_00121</name>
</gene>
<protein>
    <submittedName>
        <fullName evidence="3">Hydrolase, TatD family</fullName>
    </submittedName>
</protein>